<keyword evidence="3" id="KW-1003">Cell membrane</keyword>
<name>A0ABV5MRP2_9ACTN</name>
<keyword evidence="14" id="KW-0675">Receptor</keyword>
<keyword evidence="12" id="KW-0829">Tyrosine-protein kinase</keyword>
<keyword evidence="4" id="KW-0808">Transferase</keyword>
<dbReference type="InterPro" id="IPR000772">
    <property type="entry name" value="Ricin_B_lectin"/>
</dbReference>
<keyword evidence="13" id="KW-1015">Disulfide bond</keyword>
<evidence type="ECO:0000313" key="19">
    <source>
        <dbReference type="EMBL" id="MFB9451537.1"/>
    </source>
</evidence>
<evidence type="ECO:0000256" key="13">
    <source>
        <dbReference type="ARBA" id="ARBA00023157"/>
    </source>
</evidence>
<keyword evidence="8" id="KW-0418">Kinase</keyword>
<dbReference type="Pfam" id="PF12810">
    <property type="entry name" value="ALK_LTK_GRD"/>
    <property type="match status" value="1"/>
</dbReference>
<comment type="subcellular location">
    <subcellularLocation>
        <location evidence="1">Cell membrane</location>
        <topology evidence="1">Single-pass type I membrane protein</topology>
    </subcellularLocation>
</comment>
<evidence type="ECO:0000256" key="8">
    <source>
        <dbReference type="ARBA" id="ARBA00022777"/>
    </source>
</evidence>
<keyword evidence="15" id="KW-0325">Glycoprotein</keyword>
<keyword evidence="11" id="KW-0472">Membrane</keyword>
<evidence type="ECO:0000256" key="12">
    <source>
        <dbReference type="ARBA" id="ARBA00023137"/>
    </source>
</evidence>
<evidence type="ECO:0000256" key="10">
    <source>
        <dbReference type="ARBA" id="ARBA00022989"/>
    </source>
</evidence>
<evidence type="ECO:0000256" key="14">
    <source>
        <dbReference type="ARBA" id="ARBA00023170"/>
    </source>
</evidence>
<proteinExistence type="predicted"/>
<accession>A0ABV5MRP2</accession>
<dbReference type="InterPro" id="IPR055163">
    <property type="entry name" value="ALK/LTK-like_GRD"/>
</dbReference>
<evidence type="ECO:0000256" key="5">
    <source>
        <dbReference type="ARBA" id="ARBA00022692"/>
    </source>
</evidence>
<feature type="domain" description="Ricin B lectin" evidence="18">
    <location>
        <begin position="320"/>
        <end position="395"/>
    </location>
</feature>
<keyword evidence="7" id="KW-0547">Nucleotide-binding</keyword>
<evidence type="ECO:0000256" key="3">
    <source>
        <dbReference type="ARBA" id="ARBA00022475"/>
    </source>
</evidence>
<dbReference type="EC" id="2.7.10.1" evidence="2"/>
<keyword evidence="6 16" id="KW-0732">Signal</keyword>
<dbReference type="EMBL" id="JBHMCA010000090">
    <property type="protein sequence ID" value="MFB9451537.1"/>
    <property type="molecule type" value="Genomic_DNA"/>
</dbReference>
<reference evidence="19 20" key="1">
    <citation type="submission" date="2024-09" db="EMBL/GenBank/DDBJ databases">
        <authorList>
            <person name="Sun Q."/>
            <person name="Mori K."/>
        </authorList>
    </citation>
    <scope>NUCLEOTIDE SEQUENCE [LARGE SCALE GENOMIC DNA]</scope>
    <source>
        <strain evidence="19 20">JCM 3307</strain>
    </source>
</reference>
<evidence type="ECO:0000256" key="2">
    <source>
        <dbReference type="ARBA" id="ARBA00011902"/>
    </source>
</evidence>
<feature type="chain" id="PRO_5047144724" description="receptor protein-tyrosine kinase" evidence="16">
    <location>
        <begin position="27"/>
        <end position="412"/>
    </location>
</feature>
<evidence type="ECO:0000256" key="11">
    <source>
        <dbReference type="ARBA" id="ARBA00023136"/>
    </source>
</evidence>
<keyword evidence="10" id="KW-1133">Transmembrane helix</keyword>
<dbReference type="SUPFAM" id="SSF50370">
    <property type="entry name" value="Ricin B-like lectins"/>
    <property type="match status" value="1"/>
</dbReference>
<keyword evidence="20" id="KW-1185">Reference proteome</keyword>
<evidence type="ECO:0000259" key="18">
    <source>
        <dbReference type="Pfam" id="PF14200"/>
    </source>
</evidence>
<evidence type="ECO:0000256" key="4">
    <source>
        <dbReference type="ARBA" id="ARBA00022679"/>
    </source>
</evidence>
<dbReference type="Pfam" id="PF14200">
    <property type="entry name" value="RicinB_lectin_2"/>
    <property type="match status" value="1"/>
</dbReference>
<dbReference type="Gene3D" id="2.80.10.50">
    <property type="match status" value="1"/>
</dbReference>
<dbReference type="CDD" id="cd00161">
    <property type="entry name" value="beta-trefoil_Ricin-like"/>
    <property type="match status" value="1"/>
</dbReference>
<dbReference type="Proteomes" id="UP001589608">
    <property type="component" value="Unassembled WGS sequence"/>
</dbReference>
<protein>
    <recommendedName>
        <fullName evidence="2">receptor protein-tyrosine kinase</fullName>
        <ecNumber evidence="2">2.7.10.1</ecNumber>
    </recommendedName>
</protein>
<sequence length="412" mass="39621">MIRAIGRVAAALAGAAGLLAAAPAHADDAPRPDPGPVQFTAAGEHLFTVPDGVYALHVAAVGARGGSAMSPGGVGARAEGDVVVMPGLALYVEVGGAGGNTVPYGGHAAIGAGGFNGGGTGGLAEWKGDTIPGLPVPPLSGAGGGGASGLQLCPISTCGDSSRHRQSLLVAGGGGGAGADGAGGAGGTPVGQAGFSVRHPDVVAPGGSADPGGQYDRNGRNGTYWGGGGGGGGYSVGSGSAADLYAAGGGGGSSSGPPGTVYARAGDDAPAAVTLTPIRFATRLTAAKSPALTVQVAGSSTVAGARIVAGAPTGDAGETWRFEPVGEFYQIVNAGSGLCLTTDQNAGHPLYQWWCAQTGGQLWQPGSGFNLIAPAVLRNAASGLYLDLDNAGNVDARTFTGAAAQYFRAPPI</sequence>
<evidence type="ECO:0000313" key="20">
    <source>
        <dbReference type="Proteomes" id="UP001589608"/>
    </source>
</evidence>
<evidence type="ECO:0000256" key="16">
    <source>
        <dbReference type="SAM" id="SignalP"/>
    </source>
</evidence>
<organism evidence="19 20">
    <name type="scientific">Dactylosporangium vinaceum</name>
    <dbReference type="NCBI Taxonomy" id="53362"/>
    <lineage>
        <taxon>Bacteria</taxon>
        <taxon>Bacillati</taxon>
        <taxon>Actinomycetota</taxon>
        <taxon>Actinomycetes</taxon>
        <taxon>Micromonosporales</taxon>
        <taxon>Micromonosporaceae</taxon>
        <taxon>Dactylosporangium</taxon>
    </lineage>
</organism>
<evidence type="ECO:0000256" key="15">
    <source>
        <dbReference type="ARBA" id="ARBA00023180"/>
    </source>
</evidence>
<evidence type="ECO:0000256" key="9">
    <source>
        <dbReference type="ARBA" id="ARBA00022840"/>
    </source>
</evidence>
<evidence type="ECO:0000256" key="1">
    <source>
        <dbReference type="ARBA" id="ARBA00004251"/>
    </source>
</evidence>
<gene>
    <name evidence="19" type="ORF">ACFFTR_51455</name>
</gene>
<evidence type="ECO:0000256" key="7">
    <source>
        <dbReference type="ARBA" id="ARBA00022741"/>
    </source>
</evidence>
<feature type="signal peptide" evidence="16">
    <location>
        <begin position="1"/>
        <end position="26"/>
    </location>
</feature>
<dbReference type="InterPro" id="IPR035992">
    <property type="entry name" value="Ricin_B-like_lectins"/>
</dbReference>
<evidence type="ECO:0000256" key="6">
    <source>
        <dbReference type="ARBA" id="ARBA00022729"/>
    </source>
</evidence>
<keyword evidence="5" id="KW-0812">Transmembrane</keyword>
<comment type="caution">
    <text evidence="19">The sequence shown here is derived from an EMBL/GenBank/DDBJ whole genome shotgun (WGS) entry which is preliminary data.</text>
</comment>
<dbReference type="RefSeq" id="WP_246656356.1">
    <property type="nucleotide sequence ID" value="NZ_CP061913.1"/>
</dbReference>
<keyword evidence="9" id="KW-0067">ATP-binding</keyword>
<evidence type="ECO:0000259" key="17">
    <source>
        <dbReference type="Pfam" id="PF12810"/>
    </source>
</evidence>
<feature type="domain" description="ALK/LTK-like glycine-rich" evidence="17">
    <location>
        <begin position="48"/>
        <end position="254"/>
    </location>
</feature>